<gene>
    <name evidence="1" type="ORF">N44_01534</name>
</gene>
<evidence type="ECO:0000313" key="2">
    <source>
        <dbReference type="Proteomes" id="UP000030321"/>
    </source>
</evidence>
<accession>A0A0A1VQH9</accession>
<protein>
    <submittedName>
        <fullName evidence="1">Uncharacterized protein</fullName>
    </submittedName>
</protein>
<reference evidence="2" key="1">
    <citation type="journal article" date="2015" name="Genome">
        <title>Whole Genome Sequence of the Non-Microcystin-Producing Microcystis aeruginosa Strain NIES-44.</title>
        <authorList>
            <person name="Okano K."/>
            <person name="Miyata N."/>
            <person name="Ozaki Y."/>
        </authorList>
    </citation>
    <scope>NUCLEOTIDE SEQUENCE [LARGE SCALE GENOMIC DNA]</scope>
    <source>
        <strain evidence="2">NIES-44</strain>
    </source>
</reference>
<dbReference type="AlphaFoldDB" id="A0A0A1VQH9"/>
<organism evidence="1 2">
    <name type="scientific">Microcystis aeruginosa NIES-44</name>
    <dbReference type="NCBI Taxonomy" id="449439"/>
    <lineage>
        <taxon>Bacteria</taxon>
        <taxon>Bacillati</taxon>
        <taxon>Cyanobacteriota</taxon>
        <taxon>Cyanophyceae</taxon>
        <taxon>Oscillatoriophycideae</taxon>
        <taxon>Chroococcales</taxon>
        <taxon>Microcystaceae</taxon>
        <taxon>Microcystis</taxon>
    </lineage>
</organism>
<dbReference type="Proteomes" id="UP000030321">
    <property type="component" value="Unassembled WGS sequence"/>
</dbReference>
<name>A0A0A1VQH9_MICAE</name>
<dbReference type="EMBL" id="BBPA01000003">
    <property type="protein sequence ID" value="GAL91526.1"/>
    <property type="molecule type" value="Genomic_DNA"/>
</dbReference>
<dbReference type="RefSeq" id="WP_045356581.1">
    <property type="nucleotide sequence ID" value="NZ_BBPA01000003.1"/>
</dbReference>
<sequence length="113" mass="13016">MARYSCSYFVGISPHQTGLLYDDILSLGEFEIIKRRSDVLLLSEVPNDALFPQLVKVELFIHPPTSSELQIDLLVKNHELPLRTNNRCRQFFQSIHQIITNNYQGQSLTRITA</sequence>
<comment type="caution">
    <text evidence="1">The sequence shown here is derived from an EMBL/GenBank/DDBJ whole genome shotgun (WGS) entry which is preliminary data.</text>
</comment>
<evidence type="ECO:0000313" key="1">
    <source>
        <dbReference type="EMBL" id="GAL91526.1"/>
    </source>
</evidence>
<proteinExistence type="predicted"/>